<protein>
    <submittedName>
        <fullName evidence="1">Uncharacterized protein</fullName>
    </submittedName>
</protein>
<name>A0AAX4JBA2_9MICR</name>
<gene>
    <name evidence="1" type="ORF">VNE69_04082</name>
</gene>
<dbReference type="Proteomes" id="UP001334084">
    <property type="component" value="Chromosome 4"/>
</dbReference>
<proteinExistence type="predicted"/>
<evidence type="ECO:0000313" key="1">
    <source>
        <dbReference type="EMBL" id="WUR03254.1"/>
    </source>
</evidence>
<evidence type="ECO:0000313" key="2">
    <source>
        <dbReference type="Proteomes" id="UP001334084"/>
    </source>
</evidence>
<reference evidence="1" key="1">
    <citation type="journal article" date="2024" name="BMC Genomics">
        <title>Functional annotation of a divergent genome using sequence and structure-based similarity.</title>
        <authorList>
            <person name="Svedberg D."/>
            <person name="Winiger R.R."/>
            <person name="Berg A."/>
            <person name="Sharma H."/>
            <person name="Tellgren-Roth C."/>
            <person name="Debrunner-Vossbrinck B.A."/>
            <person name="Vossbrinck C.R."/>
            <person name="Barandun J."/>
        </authorList>
    </citation>
    <scope>NUCLEOTIDE SEQUENCE</scope>
    <source>
        <strain evidence="1">Illinois isolate</strain>
    </source>
</reference>
<dbReference type="AlphaFoldDB" id="A0AAX4JBA2"/>
<dbReference type="RefSeq" id="XP_065329399.1">
    <property type="nucleotide sequence ID" value="XM_065473327.1"/>
</dbReference>
<organism evidence="1 2">
    <name type="scientific">Vairimorpha necatrix</name>
    <dbReference type="NCBI Taxonomy" id="6039"/>
    <lineage>
        <taxon>Eukaryota</taxon>
        <taxon>Fungi</taxon>
        <taxon>Fungi incertae sedis</taxon>
        <taxon>Microsporidia</taxon>
        <taxon>Nosematidae</taxon>
        <taxon>Vairimorpha</taxon>
    </lineage>
</organism>
<dbReference type="GeneID" id="90541072"/>
<dbReference type="KEGG" id="vnx:VNE69_04082"/>
<accession>A0AAX4JBA2</accession>
<keyword evidence="2" id="KW-1185">Reference proteome</keyword>
<sequence>MFLCISVLICSNNIEQNINYNLMQTNSTSLQTNIQKRTISKSNDDCNLPLKKRKLYLINEESTITTVEKISYKANSYDFLLTNPENRNFNKCNISKESFIIKKCKDYKILLKNLKYQIQKWDEYDNKTEVNFKIVYGKFTNEYYAYEYAQSILYQMIYDLNLHLKQNFDKIWEFLDNSKSKHKNIILIEKLNFIEEITKYLKRVLPKNLNYKSRSYKILDFYSVLPARLKILKTGFEVVKEIKISKNKFIQQYFKSGDEITNFKNSITLIHNKLIHFFNNIEKVKEFCNTITENLEKIVLMNY</sequence>
<dbReference type="EMBL" id="CP142729">
    <property type="protein sequence ID" value="WUR03254.1"/>
    <property type="molecule type" value="Genomic_DNA"/>
</dbReference>